<dbReference type="PANTHER" id="PTHR32479">
    <property type="entry name" value="GLYCOLATE OXIDASE IRON-SULFUR SUBUNIT"/>
    <property type="match status" value="1"/>
</dbReference>
<dbReference type="Pfam" id="PF13183">
    <property type="entry name" value="Fer4_8"/>
    <property type="match status" value="1"/>
</dbReference>
<feature type="domain" description="4Fe-4S ferredoxin-type" evidence="7">
    <location>
        <begin position="2"/>
        <end position="34"/>
    </location>
</feature>
<name>A0A6V8PRZ3_9ACTN</name>
<keyword evidence="5 6" id="KW-0411">Iron-sulfur</keyword>
<proteinExistence type="predicted"/>
<keyword evidence="4 6" id="KW-0408">Iron</keyword>
<dbReference type="PROSITE" id="PS00198">
    <property type="entry name" value="4FE4S_FER_1"/>
    <property type="match status" value="1"/>
</dbReference>
<evidence type="ECO:0000313" key="9">
    <source>
        <dbReference type="Proteomes" id="UP000576480"/>
    </source>
</evidence>
<dbReference type="PIRSF" id="PIRSF000139">
    <property type="entry name" value="Glc_ox_4Fe-4S"/>
    <property type="match status" value="1"/>
</dbReference>
<dbReference type="InterPro" id="IPR012257">
    <property type="entry name" value="Glc_ox_4Fe-4S"/>
</dbReference>
<keyword evidence="2 6" id="KW-0479">Metal-binding</keyword>
<dbReference type="RefSeq" id="WP_176230018.1">
    <property type="nucleotide sequence ID" value="NZ_BLSB01000098.1"/>
</dbReference>
<evidence type="ECO:0000256" key="2">
    <source>
        <dbReference type="ARBA" id="ARBA00022723"/>
    </source>
</evidence>
<dbReference type="InterPro" id="IPR017900">
    <property type="entry name" value="4Fe4S_Fe_S_CS"/>
</dbReference>
<evidence type="ECO:0000256" key="4">
    <source>
        <dbReference type="ARBA" id="ARBA00023004"/>
    </source>
</evidence>
<keyword evidence="1 6" id="KW-0004">4Fe-4S</keyword>
<dbReference type="AlphaFoldDB" id="A0A6V8PRZ3"/>
<dbReference type="InterPro" id="IPR017896">
    <property type="entry name" value="4Fe4S_Fe-S-bd"/>
</dbReference>
<keyword evidence="3" id="KW-0677">Repeat</keyword>
<reference evidence="8 9" key="1">
    <citation type="journal article" date="2020" name="Front. Microbiol.">
        <title>Single-cell genomics of novel Actinobacteria with the Wood-Ljungdahl pathway discovered in a serpentinizing system.</title>
        <authorList>
            <person name="Merino N."/>
            <person name="Kawai M."/>
            <person name="Boyd E.S."/>
            <person name="Colman D.R."/>
            <person name="McGlynn S.E."/>
            <person name="Nealson K.H."/>
            <person name="Kurokawa K."/>
            <person name="Hongoh Y."/>
        </authorList>
    </citation>
    <scope>NUCLEOTIDE SEQUENCE [LARGE SCALE GENOMIC DNA]</scope>
    <source>
        <strain evidence="8 9">S43</strain>
    </source>
</reference>
<dbReference type="Gene3D" id="1.10.1060.10">
    <property type="entry name" value="Alpha-helical ferredoxin"/>
    <property type="match status" value="1"/>
</dbReference>
<dbReference type="SUPFAM" id="SSF46548">
    <property type="entry name" value="alpha-helical ferredoxin"/>
    <property type="match status" value="1"/>
</dbReference>
<evidence type="ECO:0000256" key="5">
    <source>
        <dbReference type="ARBA" id="ARBA00023014"/>
    </source>
</evidence>
<dbReference type="Pfam" id="PF02754">
    <property type="entry name" value="CCG"/>
    <property type="match status" value="2"/>
</dbReference>
<dbReference type="GO" id="GO:0046872">
    <property type="term" value="F:metal ion binding"/>
    <property type="evidence" value="ECO:0007669"/>
    <property type="project" value="UniProtKB-UniRule"/>
</dbReference>
<dbReference type="GO" id="GO:0051539">
    <property type="term" value="F:4 iron, 4 sulfur cluster binding"/>
    <property type="evidence" value="ECO:0007669"/>
    <property type="project" value="UniProtKB-UniRule"/>
</dbReference>
<evidence type="ECO:0000256" key="1">
    <source>
        <dbReference type="ARBA" id="ARBA00022485"/>
    </source>
</evidence>
<dbReference type="PANTHER" id="PTHR32479:SF17">
    <property type="entry name" value="GLYCOLATE OXIDASE IRON-SULFUR SUBUNIT"/>
    <property type="match status" value="1"/>
</dbReference>
<sequence length="424" mass="46792">MLQSLLREEVINCMRCGLCLATCPTYSLLKLERASPRGRLALLRAVSEGRLTPSENLVREIYLCLLCEACETACPAGVKVGHLVERVRAETKGWVPPSIWERALRRLVFQGLFPHPRRLEFLARILRSYQRLGLESLVRQLGISQRLPKSLTIMEALLPTLPNRFFSSVAGEFPPAGRERGCVAFFPGCIMNLIYGEVNGATIRVLAQNGYRTVVRPGQLCCGAPHVAVGEVETALRLARQNIDLFSQVRAEVIITNCAGCGAMLKEYGELLEDDKTYAAKANAFSHKVKDINEFLTALLPLSGHVEELNRKVTYHDPCHLAHAQGITQEPRNILRSIPGLELVELNESTWCCGGAGIYNITHSDLSMQLLDRKMANIAATGVETVVTSNPGCLLQLELGVKRAGLNIEAVHILELLDRAYQGS</sequence>
<comment type="function">
    <text evidence="6">Component of a complex that catalyzes the oxidation of glycolate to glyoxylate.</text>
</comment>
<evidence type="ECO:0000259" key="7">
    <source>
        <dbReference type="PROSITE" id="PS51379"/>
    </source>
</evidence>
<comment type="caution">
    <text evidence="8">The sequence shown here is derived from an EMBL/GenBank/DDBJ whole genome shotgun (WGS) entry which is preliminary data.</text>
</comment>
<comment type="cofactor">
    <cofactor evidence="6">
        <name>[4Fe-4S] cluster</name>
        <dbReference type="ChEBI" id="CHEBI:49883"/>
    </cofactor>
    <text evidence="6">Binds 2 [4Fe-4S] clusters.</text>
</comment>
<protein>
    <recommendedName>
        <fullName evidence="6">Glycolate oxidase iron-sulfur subunit</fullName>
        <ecNumber evidence="6">1.1.99.14</ecNumber>
    </recommendedName>
</protein>
<evidence type="ECO:0000313" key="8">
    <source>
        <dbReference type="EMBL" id="GFP35412.1"/>
    </source>
</evidence>
<evidence type="ECO:0000256" key="3">
    <source>
        <dbReference type="ARBA" id="ARBA00022737"/>
    </source>
</evidence>
<dbReference type="InterPro" id="IPR009051">
    <property type="entry name" value="Helical_ferredxn"/>
</dbReference>
<dbReference type="Proteomes" id="UP000576480">
    <property type="component" value="Unassembled WGS sequence"/>
</dbReference>
<evidence type="ECO:0000256" key="6">
    <source>
        <dbReference type="PIRNR" id="PIRNR000139"/>
    </source>
</evidence>
<organism evidence="8 9">
    <name type="scientific">Candidatus Hakubella thermalkaliphila</name>
    <dbReference type="NCBI Taxonomy" id="2754717"/>
    <lineage>
        <taxon>Bacteria</taxon>
        <taxon>Bacillati</taxon>
        <taxon>Actinomycetota</taxon>
        <taxon>Actinomycetota incertae sedis</taxon>
        <taxon>Candidatus Hakubellales</taxon>
        <taxon>Candidatus Hakubellaceae</taxon>
        <taxon>Candidatus Hakubella</taxon>
    </lineage>
</organism>
<dbReference type="PROSITE" id="PS51379">
    <property type="entry name" value="4FE4S_FER_2"/>
    <property type="match status" value="1"/>
</dbReference>
<dbReference type="EC" id="1.1.99.14" evidence="6"/>
<gene>
    <name evidence="8" type="ORF">HKBW3S43_01204</name>
</gene>
<dbReference type="EMBL" id="BLSB01000098">
    <property type="protein sequence ID" value="GFP35412.1"/>
    <property type="molecule type" value="Genomic_DNA"/>
</dbReference>
<accession>A0A6V8PRZ3</accession>
<comment type="catalytic activity">
    <reaction evidence="6">
        <text>glycolate + A = glyoxylate + AH2</text>
        <dbReference type="Rhea" id="RHEA:21264"/>
        <dbReference type="ChEBI" id="CHEBI:13193"/>
        <dbReference type="ChEBI" id="CHEBI:17499"/>
        <dbReference type="ChEBI" id="CHEBI:29805"/>
        <dbReference type="ChEBI" id="CHEBI:36655"/>
        <dbReference type="EC" id="1.1.99.14"/>
    </reaction>
</comment>
<comment type="catalytic activity">
    <reaction evidence="6">
        <text>(R)-lactate + A = pyruvate + AH2</text>
        <dbReference type="Rhea" id="RHEA:15089"/>
        <dbReference type="ChEBI" id="CHEBI:13193"/>
        <dbReference type="ChEBI" id="CHEBI:15361"/>
        <dbReference type="ChEBI" id="CHEBI:16004"/>
        <dbReference type="ChEBI" id="CHEBI:17499"/>
    </reaction>
</comment>
<keyword evidence="6" id="KW-0249">Electron transport</keyword>
<keyword evidence="6" id="KW-0813">Transport</keyword>
<dbReference type="GO" id="GO:0019154">
    <property type="term" value="F:glycolate dehydrogenase activity"/>
    <property type="evidence" value="ECO:0007669"/>
    <property type="project" value="UniProtKB-EC"/>
</dbReference>
<dbReference type="InterPro" id="IPR004017">
    <property type="entry name" value="Cys_rich_dom"/>
</dbReference>